<feature type="domain" description="Response regulatory" evidence="2">
    <location>
        <begin position="8"/>
        <end position="118"/>
    </location>
</feature>
<dbReference type="Proteomes" id="UP001596292">
    <property type="component" value="Unassembled WGS sequence"/>
</dbReference>
<evidence type="ECO:0000256" key="1">
    <source>
        <dbReference type="PROSITE-ProRule" id="PRU00169"/>
    </source>
</evidence>
<keyword evidence="1" id="KW-0597">Phosphoprotein</keyword>
<sequence length="123" mass="13069">MTALAGRSILVVEDDYYRAHLVKRTLEAAGATVLGPVPSASAALHLLHDGRPDAAVLDVDLRDGLVFPVADALASVGVPFLFTTGSDPRMRPVRHATAPWLVKPVEEAATTRALEELLRVAPP</sequence>
<feature type="modified residue" description="4-aspartylphosphate" evidence="1">
    <location>
        <position position="58"/>
    </location>
</feature>
<evidence type="ECO:0000259" key="2">
    <source>
        <dbReference type="PROSITE" id="PS50110"/>
    </source>
</evidence>
<evidence type="ECO:0000313" key="3">
    <source>
        <dbReference type="EMBL" id="MFC6791237.1"/>
    </source>
</evidence>
<dbReference type="EMBL" id="JBHSWN010000001">
    <property type="protein sequence ID" value="MFC6791237.1"/>
    <property type="molecule type" value="Genomic_DNA"/>
</dbReference>
<proteinExistence type="predicted"/>
<dbReference type="SUPFAM" id="SSF52172">
    <property type="entry name" value="CheY-like"/>
    <property type="match status" value="1"/>
</dbReference>
<protein>
    <submittedName>
        <fullName evidence="3">Response regulator</fullName>
    </submittedName>
</protein>
<name>A0ABW2BMV8_9HYPH</name>
<dbReference type="PROSITE" id="PS50110">
    <property type="entry name" value="RESPONSE_REGULATORY"/>
    <property type="match status" value="1"/>
</dbReference>
<gene>
    <name evidence="3" type="ORF">ACFQE0_17410</name>
</gene>
<dbReference type="RefSeq" id="WP_059408753.1">
    <property type="nucleotide sequence ID" value="NZ_JBHSWN010000001.1"/>
</dbReference>
<dbReference type="InterPro" id="IPR001789">
    <property type="entry name" value="Sig_transdc_resp-reg_receiver"/>
</dbReference>
<evidence type="ECO:0000313" key="4">
    <source>
        <dbReference type="Proteomes" id="UP001596292"/>
    </source>
</evidence>
<organism evidence="3 4">
    <name type="scientific">Methylobacterium komagatae</name>
    <dbReference type="NCBI Taxonomy" id="374425"/>
    <lineage>
        <taxon>Bacteria</taxon>
        <taxon>Pseudomonadati</taxon>
        <taxon>Pseudomonadota</taxon>
        <taxon>Alphaproteobacteria</taxon>
        <taxon>Hyphomicrobiales</taxon>
        <taxon>Methylobacteriaceae</taxon>
        <taxon>Methylobacterium</taxon>
    </lineage>
</organism>
<accession>A0ABW2BMV8</accession>
<reference evidence="4" key="1">
    <citation type="journal article" date="2019" name="Int. J. Syst. Evol. Microbiol.">
        <title>The Global Catalogue of Microorganisms (GCM) 10K type strain sequencing project: providing services to taxonomists for standard genome sequencing and annotation.</title>
        <authorList>
            <consortium name="The Broad Institute Genomics Platform"/>
            <consortium name="The Broad Institute Genome Sequencing Center for Infectious Disease"/>
            <person name="Wu L."/>
            <person name="Ma J."/>
        </authorList>
    </citation>
    <scope>NUCLEOTIDE SEQUENCE [LARGE SCALE GENOMIC DNA]</scope>
    <source>
        <strain evidence="4">CCUG 48316</strain>
    </source>
</reference>
<dbReference type="InterPro" id="IPR011006">
    <property type="entry name" value="CheY-like_superfamily"/>
</dbReference>
<dbReference type="Gene3D" id="3.40.50.2300">
    <property type="match status" value="1"/>
</dbReference>
<comment type="caution">
    <text evidence="3">The sequence shown here is derived from an EMBL/GenBank/DDBJ whole genome shotgun (WGS) entry which is preliminary data.</text>
</comment>
<dbReference type="SMART" id="SM00448">
    <property type="entry name" value="REC"/>
    <property type="match status" value="1"/>
</dbReference>
<keyword evidence="4" id="KW-1185">Reference proteome</keyword>